<accession>A0ABQ6M9Q1</accession>
<feature type="transmembrane region" description="Helical" evidence="6">
    <location>
        <begin position="101"/>
        <end position="121"/>
    </location>
</feature>
<feature type="transmembrane region" description="Helical" evidence="6">
    <location>
        <begin position="73"/>
        <end position="94"/>
    </location>
</feature>
<evidence type="ECO:0000313" key="9">
    <source>
        <dbReference type="Proteomes" id="UP001165060"/>
    </source>
</evidence>
<comment type="caution">
    <text evidence="8">The sequence shown here is derived from an EMBL/GenBank/DDBJ whole genome shotgun (WGS) entry which is preliminary data.</text>
</comment>
<evidence type="ECO:0000313" key="8">
    <source>
        <dbReference type="EMBL" id="GMI22301.1"/>
    </source>
</evidence>
<name>A0ABQ6M9Q1_9STRA</name>
<keyword evidence="3 6" id="KW-0812">Transmembrane</keyword>
<organism evidence="8 9">
    <name type="scientific">Tetraparma gracilis</name>
    <dbReference type="NCBI Taxonomy" id="2962635"/>
    <lineage>
        <taxon>Eukaryota</taxon>
        <taxon>Sar</taxon>
        <taxon>Stramenopiles</taxon>
        <taxon>Ochrophyta</taxon>
        <taxon>Bolidophyceae</taxon>
        <taxon>Parmales</taxon>
        <taxon>Triparmaceae</taxon>
        <taxon>Tetraparma</taxon>
    </lineage>
</organism>
<protein>
    <recommendedName>
        <fullName evidence="7">EamA domain-containing protein</fullName>
    </recommendedName>
</protein>
<keyword evidence="4 6" id="KW-1133">Transmembrane helix</keyword>
<evidence type="ECO:0000256" key="2">
    <source>
        <dbReference type="ARBA" id="ARBA00022475"/>
    </source>
</evidence>
<sequence length="293" mass="30284">MAVFSLAIFSISKSDSVELPPALASNAQPVAFREQLRRRVPSSVYVASAELGAIGLVGTLFNTQGLSQVPGLTGAVLLAAVNIFTPLTSALFGANAKEREVGASTWLSCVVALAASTFALLPEGAGFELPAIGVGESEVLAAAFFFSAAKVRLSSHLKLHDADTCTVGRLVGQAGLAAAGLGLLDETNAVHELLPSERGGLGMSLVQVVDQGLDWTANLSGEQIFWIVASAMLSGACALFCQSKGQSVVPAPRAQVFFSTSPLFGALWALLLLREPITAHELQGGAVLLLGIR</sequence>
<evidence type="ECO:0000256" key="6">
    <source>
        <dbReference type="SAM" id="Phobius"/>
    </source>
</evidence>
<dbReference type="InterPro" id="IPR000620">
    <property type="entry name" value="EamA_dom"/>
</dbReference>
<dbReference type="InterPro" id="IPR037185">
    <property type="entry name" value="EmrE-like"/>
</dbReference>
<comment type="subcellular location">
    <subcellularLocation>
        <location evidence="1">Cell membrane</location>
        <topology evidence="1">Multi-pass membrane protein</topology>
    </subcellularLocation>
</comment>
<dbReference type="InterPro" id="IPR051258">
    <property type="entry name" value="Diverse_Substrate_Transporter"/>
</dbReference>
<keyword evidence="2" id="KW-1003">Cell membrane</keyword>
<dbReference type="PANTHER" id="PTHR42920:SF23">
    <property type="entry name" value="EAMA DOMAIN-CONTAINING PROTEIN"/>
    <property type="match status" value="1"/>
</dbReference>
<dbReference type="Proteomes" id="UP001165060">
    <property type="component" value="Unassembled WGS sequence"/>
</dbReference>
<reference evidence="8 9" key="1">
    <citation type="journal article" date="2023" name="Commun. Biol.">
        <title>Genome analysis of Parmales, the sister group of diatoms, reveals the evolutionary specialization of diatoms from phago-mixotrophs to photoautotrophs.</title>
        <authorList>
            <person name="Ban H."/>
            <person name="Sato S."/>
            <person name="Yoshikawa S."/>
            <person name="Yamada K."/>
            <person name="Nakamura Y."/>
            <person name="Ichinomiya M."/>
            <person name="Sato N."/>
            <person name="Blanc-Mathieu R."/>
            <person name="Endo H."/>
            <person name="Kuwata A."/>
            <person name="Ogata H."/>
        </authorList>
    </citation>
    <scope>NUCLEOTIDE SEQUENCE [LARGE SCALE GENOMIC DNA]</scope>
</reference>
<dbReference type="PANTHER" id="PTHR42920">
    <property type="entry name" value="OS03G0707200 PROTEIN-RELATED"/>
    <property type="match status" value="1"/>
</dbReference>
<proteinExistence type="predicted"/>
<evidence type="ECO:0000256" key="5">
    <source>
        <dbReference type="ARBA" id="ARBA00023136"/>
    </source>
</evidence>
<evidence type="ECO:0000256" key="1">
    <source>
        <dbReference type="ARBA" id="ARBA00004651"/>
    </source>
</evidence>
<dbReference type="SUPFAM" id="SSF103481">
    <property type="entry name" value="Multidrug resistance efflux transporter EmrE"/>
    <property type="match status" value="1"/>
</dbReference>
<dbReference type="EMBL" id="BRYB01001284">
    <property type="protein sequence ID" value="GMI22301.1"/>
    <property type="molecule type" value="Genomic_DNA"/>
</dbReference>
<evidence type="ECO:0000259" key="7">
    <source>
        <dbReference type="Pfam" id="PF00892"/>
    </source>
</evidence>
<keyword evidence="5 6" id="KW-0472">Membrane</keyword>
<gene>
    <name evidence="8" type="ORF">TeGR_g3536</name>
</gene>
<evidence type="ECO:0000256" key="4">
    <source>
        <dbReference type="ARBA" id="ARBA00022989"/>
    </source>
</evidence>
<evidence type="ECO:0000256" key="3">
    <source>
        <dbReference type="ARBA" id="ARBA00022692"/>
    </source>
</evidence>
<feature type="domain" description="EamA" evidence="7">
    <location>
        <begin position="219"/>
        <end position="292"/>
    </location>
</feature>
<dbReference type="Pfam" id="PF00892">
    <property type="entry name" value="EamA"/>
    <property type="match status" value="1"/>
</dbReference>
<keyword evidence="9" id="KW-1185">Reference proteome</keyword>
<feature type="transmembrane region" description="Helical" evidence="6">
    <location>
        <begin position="43"/>
        <end position="61"/>
    </location>
</feature>